<dbReference type="InterPro" id="IPR036641">
    <property type="entry name" value="HPT_dom_sf"/>
</dbReference>
<accession>A0ABV0GRH6</accession>
<name>A0ABV0GRH6_PAENI</name>
<evidence type="ECO:0000313" key="1">
    <source>
        <dbReference type="EMBL" id="MEO3941175.1"/>
    </source>
</evidence>
<protein>
    <submittedName>
        <fullName evidence="1">Hpt domain-containing protein</fullName>
    </submittedName>
</protein>
<organism evidence="1 2">
    <name type="scientific">Paenarthrobacter nicotinovorans</name>
    <name type="common">Arthrobacter nicotinovorans</name>
    <dbReference type="NCBI Taxonomy" id="29320"/>
    <lineage>
        <taxon>Bacteria</taxon>
        <taxon>Bacillati</taxon>
        <taxon>Actinomycetota</taxon>
        <taxon>Actinomycetes</taxon>
        <taxon>Micrococcales</taxon>
        <taxon>Micrococcaceae</taxon>
        <taxon>Paenarthrobacter</taxon>
    </lineage>
</organism>
<dbReference type="EMBL" id="JBBMFV010000004">
    <property type="protein sequence ID" value="MEO3941175.1"/>
    <property type="molecule type" value="Genomic_DNA"/>
</dbReference>
<reference evidence="1 2" key="1">
    <citation type="journal article" date="2024" name="Appl. Microbiol. Biotechnol.">
        <title>Biosynthetic gene clusters with biotechnological applications in novel Antarctic isolates from Actinomycetota.</title>
        <authorList>
            <person name="Bruna P."/>
            <person name="Nunez-Montero K."/>
            <person name="Contreras M.J."/>
            <person name="Leal K."/>
            <person name="Garcia M."/>
            <person name="Abanto M."/>
            <person name="Barrientos L."/>
        </authorList>
    </citation>
    <scope>NUCLEOTIDE SEQUENCE [LARGE SCALE GENOMIC DNA]</scope>
    <source>
        <strain evidence="1 2">Se16.17</strain>
    </source>
</reference>
<keyword evidence="2" id="KW-1185">Reference proteome</keyword>
<dbReference type="Proteomes" id="UP001448614">
    <property type="component" value="Unassembled WGS sequence"/>
</dbReference>
<dbReference type="SUPFAM" id="SSF47226">
    <property type="entry name" value="Histidine-containing phosphotransfer domain, HPT domain"/>
    <property type="match status" value="1"/>
</dbReference>
<dbReference type="Gene3D" id="1.20.120.160">
    <property type="entry name" value="HPT domain"/>
    <property type="match status" value="1"/>
</dbReference>
<sequence>MSDLTGRHGEQGRTSSESVLETCKLQALAEELGDSAPAVSFLSTYLSMLPGRILRISNGLCLHDADASMDAVLSLKISSAMVGAVETENQCRAIESMIRDDHFDSAVLALPALQNSTDHCFAAGPKLLVKVQESLCKGPGNSSRG</sequence>
<dbReference type="RefSeq" id="WP_347782362.1">
    <property type="nucleotide sequence ID" value="NZ_JBBMFV010000004.1"/>
</dbReference>
<gene>
    <name evidence="1" type="ORF">V3C41_08860</name>
</gene>
<proteinExistence type="predicted"/>
<comment type="caution">
    <text evidence="1">The sequence shown here is derived from an EMBL/GenBank/DDBJ whole genome shotgun (WGS) entry which is preliminary data.</text>
</comment>
<evidence type="ECO:0000313" key="2">
    <source>
        <dbReference type="Proteomes" id="UP001448614"/>
    </source>
</evidence>